<dbReference type="InterPro" id="IPR021789">
    <property type="entry name" value="KHA_dom"/>
</dbReference>
<feature type="domain" description="Cyclic nucleotide-binding" evidence="15">
    <location>
        <begin position="385"/>
        <end position="504"/>
    </location>
</feature>
<dbReference type="GO" id="GO:0005249">
    <property type="term" value="F:voltage-gated potassium channel activity"/>
    <property type="evidence" value="ECO:0007669"/>
    <property type="project" value="UniProtKB-UniRule"/>
</dbReference>
<feature type="transmembrane region" description="Helical" evidence="13">
    <location>
        <begin position="250"/>
        <end position="271"/>
    </location>
</feature>
<comment type="subunit">
    <text evidence="13">The potassium channel is composed of a homo- or heterotetrameric complex of pore-forming subunits.</text>
</comment>
<comment type="subcellular location">
    <subcellularLocation>
        <location evidence="1 13">Membrane</location>
        <topology evidence="1 13">Multi-pass membrane protein</topology>
    </subcellularLocation>
</comment>
<sequence length="640" mass="72973">MAAEVKSNTSRSPMLLTRRASSGVDHQIRNLATVSSSLLPAFGTVIDEGYPRLRRFIIAPYDRRYRWWQMFLIILVVYSAWASPFEVAFKKLGTGSLLVPDLVVDAFFAVDILVSFFVAYLDKSTYLLIDDPKKIAFRYVARSGFTMDVASTLPFQIIYRVVTGKRNGSSLFAFINLLRLWRLRRVGDLFARLEKDIRFSYFWTRYIKLIFVTLFAVHSAGCMYYWMAVHYRIKKMTWIGSIMEDFESRGIWLGYVYSLYWSIVTLSTVGYGDLHAMNTGERVFNIFFMLFNIGLTSYLIGNMTNLIVHGAIRTFIMRDTIHELSRYASKNRLPDSMKEQMMAHLQLKFKTVELQQDEVLSDLPKAIRSSIAQHLFQRTVETSYLFKGISGDLIAQLVPELKAEYFPPKVDIILQNEMPTDFYIVVSGELDMLTHNNGTEQFLQRLGPAEMAGEIGVIFNIPQPFTVRSRRLSQVVRIGHHLFQQIVQPHIADGNIIISNFKQHLKGLNKETLQEIPYIEELMNDTDQEYFESSNGTQHHDTSTFKGGGDAKTNESQTTSMSPDSSTISKRVIIHEHHPDDGDSKGHMTGKVVLLPDSIGGLLKLADKKFGKAASKVLTSDGSEVEEINSVRENDHLFLC</sequence>
<protein>
    <recommendedName>
        <fullName evidence="13">Potassium channel</fullName>
    </recommendedName>
</protein>
<keyword evidence="8 13" id="KW-0630">Potassium</keyword>
<keyword evidence="4 13" id="KW-0633">Potassium transport</keyword>
<evidence type="ECO:0000256" key="14">
    <source>
        <dbReference type="SAM" id="MobiDB-lite"/>
    </source>
</evidence>
<evidence type="ECO:0000256" key="1">
    <source>
        <dbReference type="ARBA" id="ARBA00004141"/>
    </source>
</evidence>
<evidence type="ECO:0000256" key="4">
    <source>
        <dbReference type="ARBA" id="ARBA00022538"/>
    </source>
</evidence>
<reference evidence="17" key="1">
    <citation type="journal article" date="2023" name="Nat. Commun.">
        <title>Diploid and tetraploid genomes of Acorus and the evolution of monocots.</title>
        <authorList>
            <person name="Ma L."/>
            <person name="Liu K.W."/>
            <person name="Li Z."/>
            <person name="Hsiao Y.Y."/>
            <person name="Qi Y."/>
            <person name="Fu T."/>
            <person name="Tang G.D."/>
            <person name="Zhang D."/>
            <person name="Sun W.H."/>
            <person name="Liu D.K."/>
            <person name="Li Y."/>
            <person name="Chen G.Z."/>
            <person name="Liu X.D."/>
            <person name="Liao X.Y."/>
            <person name="Jiang Y.T."/>
            <person name="Yu X."/>
            <person name="Hao Y."/>
            <person name="Huang J."/>
            <person name="Zhao X.W."/>
            <person name="Ke S."/>
            <person name="Chen Y.Y."/>
            <person name="Wu W.L."/>
            <person name="Hsu J.L."/>
            <person name="Lin Y.F."/>
            <person name="Huang M.D."/>
            <person name="Li C.Y."/>
            <person name="Huang L."/>
            <person name="Wang Z.W."/>
            <person name="Zhao X."/>
            <person name="Zhong W.Y."/>
            <person name="Peng D.H."/>
            <person name="Ahmad S."/>
            <person name="Lan S."/>
            <person name="Zhang J.S."/>
            <person name="Tsai W.C."/>
            <person name="Van de Peer Y."/>
            <person name="Liu Z.J."/>
        </authorList>
    </citation>
    <scope>NUCLEOTIDE SEQUENCE</scope>
    <source>
        <strain evidence="17">CP</strain>
    </source>
</reference>
<keyword evidence="6 13" id="KW-0631">Potassium channel</keyword>
<feature type="transmembrane region" description="Helical" evidence="13">
    <location>
        <begin position="283"/>
        <end position="308"/>
    </location>
</feature>
<keyword evidence="9 13" id="KW-1133">Transmembrane helix</keyword>
<feature type="transmembrane region" description="Helical" evidence="13">
    <location>
        <begin position="102"/>
        <end position="121"/>
    </location>
</feature>
<dbReference type="Proteomes" id="UP001180020">
    <property type="component" value="Unassembled WGS sequence"/>
</dbReference>
<dbReference type="CDD" id="cd00038">
    <property type="entry name" value="CAP_ED"/>
    <property type="match status" value="1"/>
</dbReference>
<dbReference type="Pfam" id="PF11834">
    <property type="entry name" value="KHA"/>
    <property type="match status" value="1"/>
</dbReference>
<feature type="region of interest" description="Disordered" evidence="14">
    <location>
        <begin position="531"/>
        <end position="566"/>
    </location>
</feature>
<dbReference type="PROSITE" id="PS50042">
    <property type="entry name" value="CNMP_BINDING_3"/>
    <property type="match status" value="1"/>
</dbReference>
<evidence type="ECO:0000256" key="5">
    <source>
        <dbReference type="ARBA" id="ARBA00022692"/>
    </source>
</evidence>
<dbReference type="PANTHER" id="PTHR45743">
    <property type="entry name" value="POTASSIUM CHANNEL AKT1"/>
    <property type="match status" value="1"/>
</dbReference>
<keyword evidence="7 13" id="KW-0851">Voltage-gated channel</keyword>
<keyword evidence="12 13" id="KW-0407">Ion channel</keyword>
<dbReference type="InterPro" id="IPR000595">
    <property type="entry name" value="cNMP-bd_dom"/>
</dbReference>
<dbReference type="SUPFAM" id="SSF81324">
    <property type="entry name" value="Voltage-gated potassium channels"/>
    <property type="match status" value="1"/>
</dbReference>
<keyword evidence="3 13" id="KW-0813">Transport</keyword>
<reference evidence="17" key="2">
    <citation type="submission" date="2023-06" db="EMBL/GenBank/DDBJ databases">
        <authorList>
            <person name="Ma L."/>
            <person name="Liu K.-W."/>
            <person name="Li Z."/>
            <person name="Hsiao Y.-Y."/>
            <person name="Qi Y."/>
            <person name="Fu T."/>
            <person name="Tang G."/>
            <person name="Zhang D."/>
            <person name="Sun W.-H."/>
            <person name="Liu D.-K."/>
            <person name="Li Y."/>
            <person name="Chen G.-Z."/>
            <person name="Liu X.-D."/>
            <person name="Liao X.-Y."/>
            <person name="Jiang Y.-T."/>
            <person name="Yu X."/>
            <person name="Hao Y."/>
            <person name="Huang J."/>
            <person name="Zhao X.-W."/>
            <person name="Ke S."/>
            <person name="Chen Y.-Y."/>
            <person name="Wu W.-L."/>
            <person name="Hsu J.-L."/>
            <person name="Lin Y.-F."/>
            <person name="Huang M.-D."/>
            <person name="Li C.-Y."/>
            <person name="Huang L."/>
            <person name="Wang Z.-W."/>
            <person name="Zhao X."/>
            <person name="Zhong W.-Y."/>
            <person name="Peng D.-H."/>
            <person name="Ahmad S."/>
            <person name="Lan S."/>
            <person name="Zhang J.-S."/>
            <person name="Tsai W.-C."/>
            <person name="Van De Peer Y."/>
            <person name="Liu Z.-J."/>
        </authorList>
    </citation>
    <scope>NUCLEOTIDE SEQUENCE</scope>
    <source>
        <strain evidence="17">CP</strain>
        <tissue evidence="17">Leaves</tissue>
    </source>
</reference>
<dbReference type="AlphaFoldDB" id="A0AAV9E2P5"/>
<evidence type="ECO:0000256" key="11">
    <source>
        <dbReference type="ARBA" id="ARBA00023136"/>
    </source>
</evidence>
<comment type="caution">
    <text evidence="17">The sequence shown here is derived from an EMBL/GenBank/DDBJ whole genome shotgun (WGS) entry which is preliminary data.</text>
</comment>
<dbReference type="Gene3D" id="1.10.287.70">
    <property type="match status" value="1"/>
</dbReference>
<evidence type="ECO:0000259" key="15">
    <source>
        <dbReference type="PROSITE" id="PS50042"/>
    </source>
</evidence>
<evidence type="ECO:0000256" key="3">
    <source>
        <dbReference type="ARBA" id="ARBA00022448"/>
    </source>
</evidence>
<evidence type="ECO:0000256" key="2">
    <source>
        <dbReference type="ARBA" id="ARBA00007929"/>
    </source>
</evidence>
<evidence type="ECO:0000259" key="16">
    <source>
        <dbReference type="PROSITE" id="PS51490"/>
    </source>
</evidence>
<dbReference type="SUPFAM" id="SSF51206">
    <property type="entry name" value="cAMP-binding domain-like"/>
    <property type="match status" value="1"/>
</dbReference>
<evidence type="ECO:0000256" key="12">
    <source>
        <dbReference type="ARBA" id="ARBA00023303"/>
    </source>
</evidence>
<dbReference type="PRINTS" id="PR01463">
    <property type="entry name" value="EAGCHANLFMLY"/>
</dbReference>
<evidence type="ECO:0000313" key="18">
    <source>
        <dbReference type="Proteomes" id="UP001180020"/>
    </source>
</evidence>
<keyword evidence="11 13" id="KW-0472">Membrane</keyword>
<gene>
    <name evidence="17" type="primary">KAT3</name>
    <name evidence="17" type="ORF">QJS10_CPA10g00523</name>
</gene>
<evidence type="ECO:0000313" key="17">
    <source>
        <dbReference type="EMBL" id="KAK1306563.1"/>
    </source>
</evidence>
<dbReference type="InterPro" id="IPR045319">
    <property type="entry name" value="KAT/AKT"/>
</dbReference>
<dbReference type="PROSITE" id="PS51490">
    <property type="entry name" value="KHA"/>
    <property type="match status" value="1"/>
</dbReference>
<comment type="domain">
    <text evidence="13">The segment S4 is probably the voltage-sensor and is characterized by a series of positively charged amino acids. The pore-forming region H5 is enclosed by the transmembrane segments S5 and S6 in the Shaker-type (1P/6TM) and contains the GYGD signature motif which seems to be involved in potassium selectivity.</text>
</comment>
<accession>A0AAV9E2P5</accession>
<keyword evidence="18" id="KW-1185">Reference proteome</keyword>
<evidence type="ECO:0000256" key="9">
    <source>
        <dbReference type="ARBA" id="ARBA00022989"/>
    </source>
</evidence>
<dbReference type="InterPro" id="IPR014710">
    <property type="entry name" value="RmlC-like_jellyroll"/>
</dbReference>
<evidence type="ECO:0000256" key="13">
    <source>
        <dbReference type="RuleBase" id="RU369015"/>
    </source>
</evidence>
<dbReference type="PANTHER" id="PTHR45743:SF27">
    <property type="entry name" value="POTASSIUM CHANNEL KAT3"/>
    <property type="match status" value="1"/>
</dbReference>
<dbReference type="InterPro" id="IPR003938">
    <property type="entry name" value="K_chnl_volt-dep_EAG/ELK/ERG"/>
</dbReference>
<keyword evidence="10 13" id="KW-0406">Ion transport</keyword>
<dbReference type="SMART" id="SM00100">
    <property type="entry name" value="cNMP"/>
    <property type="match status" value="1"/>
</dbReference>
<dbReference type="EMBL" id="JAUJYO010000010">
    <property type="protein sequence ID" value="KAK1306563.1"/>
    <property type="molecule type" value="Genomic_DNA"/>
</dbReference>
<organism evidence="17 18">
    <name type="scientific">Acorus calamus</name>
    <name type="common">Sweet flag</name>
    <dbReference type="NCBI Taxonomy" id="4465"/>
    <lineage>
        <taxon>Eukaryota</taxon>
        <taxon>Viridiplantae</taxon>
        <taxon>Streptophyta</taxon>
        <taxon>Embryophyta</taxon>
        <taxon>Tracheophyta</taxon>
        <taxon>Spermatophyta</taxon>
        <taxon>Magnoliopsida</taxon>
        <taxon>Liliopsida</taxon>
        <taxon>Acoraceae</taxon>
        <taxon>Acorus</taxon>
    </lineage>
</organism>
<dbReference type="Pfam" id="PF00520">
    <property type="entry name" value="Ion_trans"/>
    <property type="match status" value="1"/>
</dbReference>
<evidence type="ECO:0000256" key="7">
    <source>
        <dbReference type="ARBA" id="ARBA00022882"/>
    </source>
</evidence>
<feature type="transmembrane region" description="Helical" evidence="13">
    <location>
        <begin position="65"/>
        <end position="82"/>
    </location>
</feature>
<evidence type="ECO:0000256" key="10">
    <source>
        <dbReference type="ARBA" id="ARBA00023065"/>
    </source>
</evidence>
<proteinExistence type="inferred from homology"/>
<dbReference type="InterPro" id="IPR018490">
    <property type="entry name" value="cNMP-bd_dom_sf"/>
</dbReference>
<comment type="similarity">
    <text evidence="2 13">Belongs to the potassium channel family. Plant (TC 1.A.1.4) subfamily.</text>
</comment>
<keyword evidence="5 13" id="KW-0812">Transmembrane</keyword>
<dbReference type="InterPro" id="IPR005821">
    <property type="entry name" value="Ion_trans_dom"/>
</dbReference>
<comment type="function">
    <text evidence="13">Potassium channel.</text>
</comment>
<feature type="compositionally biased region" description="Polar residues" evidence="14">
    <location>
        <begin position="554"/>
        <end position="566"/>
    </location>
</feature>
<comment type="caution">
    <text evidence="13">Lacks conserved residue(s) required for the propagation of feature annotation.</text>
</comment>
<comment type="domain">
    <text evidence="13">The KHA domain (rich in hydrophobic and acidic residues) present in the C-terminal part is likely to be important for tetramerization.</text>
</comment>
<evidence type="ECO:0000256" key="6">
    <source>
        <dbReference type="ARBA" id="ARBA00022826"/>
    </source>
</evidence>
<dbReference type="FunFam" id="1.10.287.70:FF:000123">
    <property type="entry name" value="Potassium channel KAT3"/>
    <property type="match status" value="1"/>
</dbReference>
<dbReference type="Pfam" id="PF00027">
    <property type="entry name" value="cNMP_binding"/>
    <property type="match status" value="1"/>
</dbReference>
<dbReference type="Gene3D" id="2.60.120.10">
    <property type="entry name" value="Jelly Rolls"/>
    <property type="match status" value="1"/>
</dbReference>
<evidence type="ECO:0000256" key="8">
    <source>
        <dbReference type="ARBA" id="ARBA00022958"/>
    </source>
</evidence>
<feature type="transmembrane region" description="Helical" evidence="13">
    <location>
        <begin position="206"/>
        <end position="229"/>
    </location>
</feature>
<feature type="domain" description="KHA" evidence="16">
    <location>
        <begin position="571"/>
        <end position="640"/>
    </location>
</feature>
<name>A0AAV9E2P5_ACOCL</name>
<dbReference type="GO" id="GO:0034702">
    <property type="term" value="C:monoatomic ion channel complex"/>
    <property type="evidence" value="ECO:0007669"/>
    <property type="project" value="UniProtKB-KW"/>
</dbReference>
<dbReference type="FunFam" id="2.60.120.10:FF:000074">
    <property type="entry name" value="Potassium channel KAT2"/>
    <property type="match status" value="1"/>
</dbReference>